<dbReference type="AlphaFoldDB" id="A0A0C2IWK1"/>
<comment type="caution">
    <text evidence="1">The sequence shown here is derived from an EMBL/GenBank/DDBJ whole genome shotgun (WGS) entry which is preliminary data.</text>
</comment>
<gene>
    <name evidence="1" type="ORF">RF11_09024</name>
</gene>
<reference evidence="1 2" key="1">
    <citation type="journal article" date="2014" name="Genome Biol. Evol.">
        <title>The genome of the myxosporean Thelohanellus kitauei shows adaptations to nutrient acquisition within its fish host.</title>
        <authorList>
            <person name="Yang Y."/>
            <person name="Xiong J."/>
            <person name="Zhou Z."/>
            <person name="Huo F."/>
            <person name="Miao W."/>
            <person name="Ran C."/>
            <person name="Liu Y."/>
            <person name="Zhang J."/>
            <person name="Feng J."/>
            <person name="Wang M."/>
            <person name="Wang M."/>
            <person name="Wang L."/>
            <person name="Yao B."/>
        </authorList>
    </citation>
    <scope>NUCLEOTIDE SEQUENCE [LARGE SCALE GENOMIC DNA]</scope>
    <source>
        <strain evidence="1">Wuqing</strain>
    </source>
</reference>
<keyword evidence="2" id="KW-1185">Reference proteome</keyword>
<evidence type="ECO:0000313" key="2">
    <source>
        <dbReference type="Proteomes" id="UP000031668"/>
    </source>
</evidence>
<accession>A0A0C2IWK1</accession>
<sequence length="114" mass="13349">MADEVYKLLKRLINSKQAQTKALIRSQKEQISEILCKISRMKTKCSLVHAFEGFDVSKEHFVIYIAESMIITSRTMKEIKDVDHDSTMNSTRFRKENRLRVEIMQAVHDNPFEA</sequence>
<dbReference type="EMBL" id="JWZT01002310">
    <property type="protein sequence ID" value="KII69724.1"/>
    <property type="molecule type" value="Genomic_DNA"/>
</dbReference>
<name>A0A0C2IWK1_THEKT</name>
<organism evidence="1 2">
    <name type="scientific">Thelohanellus kitauei</name>
    <name type="common">Myxosporean</name>
    <dbReference type="NCBI Taxonomy" id="669202"/>
    <lineage>
        <taxon>Eukaryota</taxon>
        <taxon>Metazoa</taxon>
        <taxon>Cnidaria</taxon>
        <taxon>Myxozoa</taxon>
        <taxon>Myxosporea</taxon>
        <taxon>Bivalvulida</taxon>
        <taxon>Platysporina</taxon>
        <taxon>Myxobolidae</taxon>
        <taxon>Thelohanellus</taxon>
    </lineage>
</organism>
<evidence type="ECO:0000313" key="1">
    <source>
        <dbReference type="EMBL" id="KII69724.1"/>
    </source>
</evidence>
<proteinExistence type="predicted"/>
<protein>
    <submittedName>
        <fullName evidence="1">Uncharacterized protein</fullName>
    </submittedName>
</protein>
<dbReference type="Proteomes" id="UP000031668">
    <property type="component" value="Unassembled WGS sequence"/>
</dbReference>